<dbReference type="AlphaFoldDB" id="A0A381NTX8"/>
<dbReference type="InterPro" id="IPR050709">
    <property type="entry name" value="Biotin_Carboxyl_Carrier/Decarb"/>
</dbReference>
<keyword evidence="1" id="KW-0092">Biotin</keyword>
<organism evidence="4">
    <name type="scientific">marine metagenome</name>
    <dbReference type="NCBI Taxonomy" id="408172"/>
    <lineage>
        <taxon>unclassified sequences</taxon>
        <taxon>metagenomes</taxon>
        <taxon>ecological metagenomes</taxon>
    </lineage>
</organism>
<sequence>VEVEGLPTTSPARPRRGRTQISSIIVSPQPTRGSTSSGPESIITSPLSGRVISILVRPGDQVSAGQEVCVVEAMKMEQSIRTTRNGVVKEVLVQPMDTVRTNDPLIELE</sequence>
<evidence type="ECO:0000256" key="1">
    <source>
        <dbReference type="ARBA" id="ARBA00023267"/>
    </source>
</evidence>
<dbReference type="InterPro" id="IPR000089">
    <property type="entry name" value="Biotin_lipoyl"/>
</dbReference>
<gene>
    <name evidence="4" type="ORF">METZ01_LOCUS10935</name>
</gene>
<feature type="domain" description="Lipoyl-binding" evidence="3">
    <location>
        <begin position="33"/>
        <end position="109"/>
    </location>
</feature>
<dbReference type="EMBL" id="UINC01000596">
    <property type="protein sequence ID" value="SUZ58081.1"/>
    <property type="molecule type" value="Genomic_DNA"/>
</dbReference>
<dbReference type="Gene3D" id="2.40.50.100">
    <property type="match status" value="1"/>
</dbReference>
<dbReference type="CDD" id="cd06850">
    <property type="entry name" value="biotinyl_domain"/>
    <property type="match status" value="1"/>
</dbReference>
<feature type="non-terminal residue" evidence="4">
    <location>
        <position position="1"/>
    </location>
</feature>
<evidence type="ECO:0000313" key="4">
    <source>
        <dbReference type="EMBL" id="SUZ58081.1"/>
    </source>
</evidence>
<evidence type="ECO:0000256" key="2">
    <source>
        <dbReference type="SAM" id="MobiDB-lite"/>
    </source>
</evidence>
<accession>A0A381NTX8</accession>
<feature type="region of interest" description="Disordered" evidence="2">
    <location>
        <begin position="1"/>
        <end position="44"/>
    </location>
</feature>
<dbReference type="InterPro" id="IPR011053">
    <property type="entry name" value="Single_hybrid_motif"/>
</dbReference>
<dbReference type="PANTHER" id="PTHR45266">
    <property type="entry name" value="OXALOACETATE DECARBOXYLASE ALPHA CHAIN"/>
    <property type="match status" value="1"/>
</dbReference>
<evidence type="ECO:0000259" key="3">
    <source>
        <dbReference type="PROSITE" id="PS50968"/>
    </source>
</evidence>
<dbReference type="SUPFAM" id="SSF51230">
    <property type="entry name" value="Single hybrid motif"/>
    <property type="match status" value="1"/>
</dbReference>
<protein>
    <recommendedName>
        <fullName evidence="3">Lipoyl-binding domain-containing protein</fullName>
    </recommendedName>
</protein>
<dbReference type="PANTHER" id="PTHR45266:SF3">
    <property type="entry name" value="OXALOACETATE DECARBOXYLASE ALPHA CHAIN"/>
    <property type="match status" value="1"/>
</dbReference>
<proteinExistence type="predicted"/>
<reference evidence="4" key="1">
    <citation type="submission" date="2018-05" db="EMBL/GenBank/DDBJ databases">
        <authorList>
            <person name="Lanie J.A."/>
            <person name="Ng W.-L."/>
            <person name="Kazmierczak K.M."/>
            <person name="Andrzejewski T.M."/>
            <person name="Davidsen T.M."/>
            <person name="Wayne K.J."/>
            <person name="Tettelin H."/>
            <person name="Glass J.I."/>
            <person name="Rusch D."/>
            <person name="Podicherti R."/>
            <person name="Tsui H.-C.T."/>
            <person name="Winkler M.E."/>
        </authorList>
    </citation>
    <scope>NUCLEOTIDE SEQUENCE</scope>
</reference>
<dbReference type="PROSITE" id="PS50968">
    <property type="entry name" value="BIOTINYL_LIPOYL"/>
    <property type="match status" value="1"/>
</dbReference>
<feature type="compositionally biased region" description="Polar residues" evidence="2">
    <location>
        <begin position="19"/>
        <end position="44"/>
    </location>
</feature>
<dbReference type="FunFam" id="2.40.50.100:FF:000003">
    <property type="entry name" value="Acetyl-CoA carboxylase biotin carboxyl carrier protein"/>
    <property type="match status" value="1"/>
</dbReference>
<name>A0A381NTX8_9ZZZZ</name>
<dbReference type="Pfam" id="PF00364">
    <property type="entry name" value="Biotin_lipoyl"/>
    <property type="match status" value="1"/>
</dbReference>